<feature type="domain" description="Beta-lactamase-related" evidence="2">
    <location>
        <begin position="54"/>
        <end position="399"/>
    </location>
</feature>
<dbReference type="Gene3D" id="3.40.710.10">
    <property type="entry name" value="DD-peptidase/beta-lactamase superfamily"/>
    <property type="match status" value="1"/>
</dbReference>
<dbReference type="RefSeq" id="WP_259623504.1">
    <property type="nucleotide sequence ID" value="NZ_JANYMP010000005.1"/>
</dbReference>
<keyword evidence="1" id="KW-0732">Signal</keyword>
<sequence length="416" mass="44199">MTAKTTRRSRRRPAAVTALVLTVAAACPLAAVADTSSAAERSQARRLETIAERAVAAGVPGVVVRVDSGRGPVVSVVRQGSWTTSDHVLRATDTFRMASNTKTVTAALVLQLVGEHRLRLDDTVERWLPGLVPNGAGITLRMLLNHTSGLAESAYTEKSLNLMTGRDTSRPSAEEVLALGTTQPPVGAPGETWFYSNPGYVALGMVLEKATGHTFADLVQRRVAGPLGMRDTYVATSAAPRRGTAPLAHGYEPDAAHLRPIAEPLGLPEDWGFVGPANDEHVDTTAIDQSWGRAAAAIVSTAADWARFDNALMSGGLFPKRLLDEMRATVPSRDSDHRYGLGVDEYRSPCGTVWGHDGALPGYRSDNYTDESGRRTVSVLSTTHFGLMVSPEANAAEAELVDAAICAMLGKPVPKG</sequence>
<keyword evidence="4" id="KW-1185">Reference proteome</keyword>
<evidence type="ECO:0000256" key="1">
    <source>
        <dbReference type="SAM" id="SignalP"/>
    </source>
</evidence>
<dbReference type="PANTHER" id="PTHR46825:SF7">
    <property type="entry name" value="D-ALANYL-D-ALANINE CARBOXYPEPTIDASE"/>
    <property type="match status" value="1"/>
</dbReference>
<feature type="signal peptide" evidence="1">
    <location>
        <begin position="1"/>
        <end position="33"/>
    </location>
</feature>
<dbReference type="Proteomes" id="UP001141259">
    <property type="component" value="Unassembled WGS sequence"/>
</dbReference>
<dbReference type="InterPro" id="IPR001466">
    <property type="entry name" value="Beta-lactam-related"/>
</dbReference>
<dbReference type="PANTHER" id="PTHR46825">
    <property type="entry name" value="D-ALANYL-D-ALANINE-CARBOXYPEPTIDASE/ENDOPEPTIDASE AMPH"/>
    <property type="match status" value="1"/>
</dbReference>
<gene>
    <name evidence="3" type="ORF">NZH93_14165</name>
</gene>
<evidence type="ECO:0000259" key="2">
    <source>
        <dbReference type="Pfam" id="PF00144"/>
    </source>
</evidence>
<protein>
    <submittedName>
        <fullName evidence="3">Beta-lactamase family protein</fullName>
    </submittedName>
</protein>
<dbReference type="EMBL" id="JANYMP010000005">
    <property type="protein sequence ID" value="MCS7478004.1"/>
    <property type="molecule type" value="Genomic_DNA"/>
</dbReference>
<proteinExistence type="predicted"/>
<reference evidence="3" key="1">
    <citation type="submission" date="2022-08" db="EMBL/GenBank/DDBJ databases">
        <authorList>
            <person name="Tistechok S."/>
            <person name="Samborskyy M."/>
            <person name="Roman I."/>
        </authorList>
    </citation>
    <scope>NUCLEOTIDE SEQUENCE</scope>
    <source>
        <strain evidence="3">DSM 103496</strain>
    </source>
</reference>
<accession>A0A9X2ZZZ5</accession>
<dbReference type="InterPro" id="IPR012338">
    <property type="entry name" value="Beta-lactam/transpept-like"/>
</dbReference>
<dbReference type="InterPro" id="IPR050491">
    <property type="entry name" value="AmpC-like"/>
</dbReference>
<dbReference type="Pfam" id="PF00144">
    <property type="entry name" value="Beta-lactamase"/>
    <property type="match status" value="1"/>
</dbReference>
<evidence type="ECO:0000313" key="3">
    <source>
        <dbReference type="EMBL" id="MCS7478004.1"/>
    </source>
</evidence>
<dbReference type="AlphaFoldDB" id="A0A9X2ZZZ5"/>
<evidence type="ECO:0000313" key="4">
    <source>
        <dbReference type="Proteomes" id="UP001141259"/>
    </source>
</evidence>
<dbReference type="SUPFAM" id="SSF56601">
    <property type="entry name" value="beta-lactamase/transpeptidase-like"/>
    <property type="match status" value="1"/>
</dbReference>
<organism evidence="3 4">
    <name type="scientific">Umezawaea endophytica</name>
    <dbReference type="NCBI Taxonomy" id="1654476"/>
    <lineage>
        <taxon>Bacteria</taxon>
        <taxon>Bacillati</taxon>
        <taxon>Actinomycetota</taxon>
        <taxon>Actinomycetes</taxon>
        <taxon>Pseudonocardiales</taxon>
        <taxon>Pseudonocardiaceae</taxon>
        <taxon>Umezawaea</taxon>
    </lineage>
</organism>
<name>A0A9X2ZZZ5_9PSEU</name>
<dbReference type="PROSITE" id="PS51257">
    <property type="entry name" value="PROKAR_LIPOPROTEIN"/>
    <property type="match status" value="1"/>
</dbReference>
<feature type="chain" id="PRO_5040911810" evidence="1">
    <location>
        <begin position="34"/>
        <end position="416"/>
    </location>
</feature>
<comment type="caution">
    <text evidence="3">The sequence shown here is derived from an EMBL/GenBank/DDBJ whole genome shotgun (WGS) entry which is preliminary data.</text>
</comment>